<sequence>MPDAMEELMQRLVACRACPRLVEHREHSGEVKVKRYLNWDYWAKPVP</sequence>
<organism evidence="1">
    <name type="scientific">marine metagenome</name>
    <dbReference type="NCBI Taxonomy" id="408172"/>
    <lineage>
        <taxon>unclassified sequences</taxon>
        <taxon>metagenomes</taxon>
        <taxon>ecological metagenomes</taxon>
    </lineage>
</organism>
<name>A0A382K8E8_9ZZZZ</name>
<protein>
    <recommendedName>
        <fullName evidence="2">Uracil-DNA glycosylase-like domain-containing protein</fullName>
    </recommendedName>
</protein>
<accession>A0A382K8E8</accession>
<gene>
    <name evidence="1" type="ORF">METZ01_LOCUS273452</name>
</gene>
<evidence type="ECO:0008006" key="2">
    <source>
        <dbReference type="Google" id="ProtNLM"/>
    </source>
</evidence>
<proteinExistence type="predicted"/>
<dbReference type="InterPro" id="IPR036895">
    <property type="entry name" value="Uracil-DNA_glycosylase-like_sf"/>
</dbReference>
<dbReference type="EMBL" id="UINC01079002">
    <property type="protein sequence ID" value="SVC20598.1"/>
    <property type="molecule type" value="Genomic_DNA"/>
</dbReference>
<feature type="non-terminal residue" evidence="1">
    <location>
        <position position="47"/>
    </location>
</feature>
<evidence type="ECO:0000313" key="1">
    <source>
        <dbReference type="EMBL" id="SVC20598.1"/>
    </source>
</evidence>
<dbReference type="Gene3D" id="3.40.470.10">
    <property type="entry name" value="Uracil-DNA glycosylase-like domain"/>
    <property type="match status" value="1"/>
</dbReference>
<dbReference type="AlphaFoldDB" id="A0A382K8E8"/>
<reference evidence="1" key="1">
    <citation type="submission" date="2018-05" db="EMBL/GenBank/DDBJ databases">
        <authorList>
            <person name="Lanie J.A."/>
            <person name="Ng W.-L."/>
            <person name="Kazmierczak K.M."/>
            <person name="Andrzejewski T.M."/>
            <person name="Davidsen T.M."/>
            <person name="Wayne K.J."/>
            <person name="Tettelin H."/>
            <person name="Glass J.I."/>
            <person name="Rusch D."/>
            <person name="Podicherti R."/>
            <person name="Tsui H.-C.T."/>
            <person name="Winkler M.E."/>
        </authorList>
    </citation>
    <scope>NUCLEOTIDE SEQUENCE</scope>
</reference>